<feature type="region of interest" description="Disordered" evidence="10">
    <location>
        <begin position="1"/>
        <end position="160"/>
    </location>
</feature>
<dbReference type="FunFam" id="2.20.25.80:FF:000003">
    <property type="entry name" value="WRKY transcription factor 57"/>
    <property type="match status" value="1"/>
</dbReference>
<feature type="compositionally biased region" description="Basic and acidic residues" evidence="10">
    <location>
        <begin position="15"/>
        <end position="31"/>
    </location>
</feature>
<evidence type="ECO:0000256" key="7">
    <source>
        <dbReference type="ARBA" id="ARBA00023163"/>
    </source>
</evidence>
<evidence type="ECO:0000256" key="2">
    <source>
        <dbReference type="ARBA" id="ARBA00022723"/>
    </source>
</evidence>
<feature type="compositionally biased region" description="Basic and acidic residues" evidence="10">
    <location>
        <begin position="87"/>
        <end position="113"/>
    </location>
</feature>
<evidence type="ECO:0000313" key="12">
    <source>
        <dbReference type="EMBL" id="CAK9133375.1"/>
    </source>
</evidence>
<feature type="compositionally biased region" description="Polar residues" evidence="10">
    <location>
        <begin position="143"/>
        <end position="155"/>
    </location>
</feature>
<evidence type="ECO:0000259" key="11">
    <source>
        <dbReference type="PROSITE" id="PS50811"/>
    </source>
</evidence>
<comment type="similarity">
    <text evidence="9">Belongs to the WRKY group I family.</text>
</comment>
<dbReference type="Gene3D" id="2.20.25.80">
    <property type="entry name" value="WRKY domain"/>
    <property type="match status" value="2"/>
</dbReference>
<keyword evidence="6" id="KW-0238">DNA-binding</keyword>
<feature type="domain" description="WRKY" evidence="11">
    <location>
        <begin position="238"/>
        <end position="302"/>
    </location>
</feature>
<protein>
    <recommendedName>
        <fullName evidence="11">WRKY domain-containing protein</fullName>
    </recommendedName>
</protein>
<dbReference type="FunFam" id="2.20.25.80:FF:000006">
    <property type="entry name" value="WRKY transcription factor"/>
    <property type="match status" value="1"/>
</dbReference>
<dbReference type="InterPro" id="IPR003657">
    <property type="entry name" value="WRKY_dom"/>
</dbReference>
<keyword evidence="7" id="KW-0804">Transcription</keyword>
<evidence type="ECO:0000256" key="8">
    <source>
        <dbReference type="ARBA" id="ARBA00023242"/>
    </source>
</evidence>
<feature type="region of interest" description="Disordered" evidence="10">
    <location>
        <begin position="373"/>
        <end position="404"/>
    </location>
</feature>
<dbReference type="PANTHER" id="PTHR31221">
    <property type="entry name" value="WRKY TRANSCRIPTION FACTOR PROTEIN 1-RELATED"/>
    <property type="match status" value="1"/>
</dbReference>
<dbReference type="AlphaFoldDB" id="A0ABC8QLH5"/>
<dbReference type="SMART" id="SM00774">
    <property type="entry name" value="WRKY"/>
    <property type="match status" value="2"/>
</dbReference>
<evidence type="ECO:0000256" key="3">
    <source>
        <dbReference type="ARBA" id="ARBA00022737"/>
    </source>
</evidence>
<dbReference type="GO" id="GO:0003677">
    <property type="term" value="F:DNA binding"/>
    <property type="evidence" value="ECO:0007669"/>
    <property type="project" value="UniProtKB-KW"/>
</dbReference>
<dbReference type="GO" id="GO:0005634">
    <property type="term" value="C:nucleus"/>
    <property type="evidence" value="ECO:0007669"/>
    <property type="project" value="UniProtKB-SubCell"/>
</dbReference>
<dbReference type="Proteomes" id="UP001642360">
    <property type="component" value="Unassembled WGS sequence"/>
</dbReference>
<dbReference type="GO" id="GO:0046872">
    <property type="term" value="F:metal ion binding"/>
    <property type="evidence" value="ECO:0007669"/>
    <property type="project" value="UniProtKB-KW"/>
</dbReference>
<feature type="region of interest" description="Disordered" evidence="10">
    <location>
        <begin position="186"/>
        <end position="239"/>
    </location>
</feature>
<evidence type="ECO:0000256" key="10">
    <source>
        <dbReference type="SAM" id="MobiDB-lite"/>
    </source>
</evidence>
<evidence type="ECO:0000256" key="1">
    <source>
        <dbReference type="ARBA" id="ARBA00004123"/>
    </source>
</evidence>
<feature type="region of interest" description="Disordered" evidence="10">
    <location>
        <begin position="494"/>
        <end position="515"/>
    </location>
</feature>
<evidence type="ECO:0000313" key="13">
    <source>
        <dbReference type="Proteomes" id="UP001642360"/>
    </source>
</evidence>
<keyword evidence="13" id="KW-1185">Reference proteome</keyword>
<keyword evidence="2" id="KW-0479">Metal-binding</keyword>
<comment type="subcellular location">
    <subcellularLocation>
        <location evidence="1">Nucleus</location>
    </subcellularLocation>
</comment>
<evidence type="ECO:0000256" key="9">
    <source>
        <dbReference type="ARBA" id="ARBA00061157"/>
    </source>
</evidence>
<dbReference type="EMBL" id="CAUOFW020000003">
    <property type="protein sequence ID" value="CAK9133375.1"/>
    <property type="molecule type" value="Genomic_DNA"/>
</dbReference>
<keyword evidence="3" id="KW-0677">Repeat</keyword>
<sequence>MVNSREGVSENIPSDELKRGQHPDTGFHEVESNQEESSLSVLPQNVSSKLQPRKRPSTEAHVAQSNQESSLLPIVPGKVSDNLPQRHSLDDRIPTSQSEKERSSLSILPKEESDNLQLRENLYGEIPTPQSNQEGSSLPIMPVSNSNKMQQSRSPDTGLHALESNQEGQTLSTIPQKISDCVRQIQDPDTGVPASQTDQEKNTFSVRPQKVLDKLQPRRNPDIGALQPDQIGSSPSRIPVKTLEDGYNWRKYGQKLVKGNEFIRSYYKCTYPNCLAKKQVERSHDGKITDIKYLGNHGHPKPQNGPQITAGMALPIQAVRPDVPHLPIAGDESSNASGVTSDHIGPTETYQLSTVAESKNDVEGAVSQANIVREEVDKNGDPASKRQKRDTSSLDDTQVDKLNGEPRQVVQTMSEVDIVNDGYRWRKYGQKLVKGNPNPRSYYRCSNAGCPAKKQMERASHDANVVITTYEGQHDHDIPPARTVTHTTVAAANTSTETLNGESRSRPEDKAAAGLEMVVHISAS</sequence>
<proteinExistence type="inferred from homology"/>
<evidence type="ECO:0000256" key="5">
    <source>
        <dbReference type="ARBA" id="ARBA00023015"/>
    </source>
</evidence>
<keyword evidence="4" id="KW-0862">Zinc</keyword>
<dbReference type="SUPFAM" id="SSF118290">
    <property type="entry name" value="WRKY DNA-binding domain"/>
    <property type="match status" value="2"/>
</dbReference>
<comment type="caution">
    <text evidence="12">The sequence shown here is derived from an EMBL/GenBank/DDBJ whole genome shotgun (WGS) entry which is preliminary data.</text>
</comment>
<dbReference type="InterPro" id="IPR036576">
    <property type="entry name" value="WRKY_dom_sf"/>
</dbReference>
<keyword evidence="5" id="KW-0805">Transcription regulation</keyword>
<reference evidence="12 13" key="1">
    <citation type="submission" date="2024-02" db="EMBL/GenBank/DDBJ databases">
        <authorList>
            <person name="Vignale AGUSTIN F."/>
            <person name="Sosa J E."/>
            <person name="Modenutti C."/>
        </authorList>
    </citation>
    <scope>NUCLEOTIDE SEQUENCE [LARGE SCALE GENOMIC DNA]</scope>
</reference>
<gene>
    <name evidence="12" type="ORF">ILEXP_LOCUS283</name>
</gene>
<dbReference type="Pfam" id="PF03106">
    <property type="entry name" value="WRKY"/>
    <property type="match status" value="2"/>
</dbReference>
<name>A0ABC8QLH5_9AQUA</name>
<evidence type="ECO:0000256" key="6">
    <source>
        <dbReference type="ARBA" id="ARBA00023125"/>
    </source>
</evidence>
<dbReference type="PROSITE" id="PS50811">
    <property type="entry name" value="WRKY"/>
    <property type="match status" value="2"/>
</dbReference>
<keyword evidence="8" id="KW-0539">Nucleus</keyword>
<dbReference type="PANTHER" id="PTHR31221:SF125">
    <property type="entry name" value="WRKY TRANSCRIPTION FACTOR 1"/>
    <property type="match status" value="1"/>
</dbReference>
<feature type="compositionally biased region" description="Basic and acidic residues" evidence="10">
    <location>
        <begin position="210"/>
        <end position="221"/>
    </location>
</feature>
<accession>A0ABC8QLH5</accession>
<feature type="domain" description="WRKY" evidence="11">
    <location>
        <begin position="414"/>
        <end position="479"/>
    </location>
</feature>
<dbReference type="InterPro" id="IPR044810">
    <property type="entry name" value="WRKY_plant"/>
</dbReference>
<evidence type="ECO:0000256" key="4">
    <source>
        <dbReference type="ARBA" id="ARBA00022833"/>
    </source>
</evidence>
<organism evidence="12 13">
    <name type="scientific">Ilex paraguariensis</name>
    <name type="common">yerba mate</name>
    <dbReference type="NCBI Taxonomy" id="185542"/>
    <lineage>
        <taxon>Eukaryota</taxon>
        <taxon>Viridiplantae</taxon>
        <taxon>Streptophyta</taxon>
        <taxon>Embryophyta</taxon>
        <taxon>Tracheophyta</taxon>
        <taxon>Spermatophyta</taxon>
        <taxon>Magnoliopsida</taxon>
        <taxon>eudicotyledons</taxon>
        <taxon>Gunneridae</taxon>
        <taxon>Pentapetalae</taxon>
        <taxon>asterids</taxon>
        <taxon>campanulids</taxon>
        <taxon>Aquifoliales</taxon>
        <taxon>Aquifoliaceae</taxon>
        <taxon>Ilex</taxon>
    </lineage>
</organism>
<feature type="compositionally biased region" description="Polar residues" evidence="10">
    <location>
        <begin position="193"/>
        <end position="206"/>
    </location>
</feature>
<feature type="compositionally biased region" description="Polar residues" evidence="10">
    <location>
        <begin position="35"/>
        <end position="50"/>
    </location>
</feature>